<feature type="compositionally biased region" description="Basic residues" evidence="1">
    <location>
        <begin position="7"/>
        <end position="16"/>
    </location>
</feature>
<evidence type="ECO:0000313" key="3">
    <source>
        <dbReference type="EMBL" id="EXV06416.1"/>
    </source>
</evidence>
<dbReference type="AlphaFoldDB" id="A0A0A1V9R5"/>
<evidence type="ECO:0000313" key="4">
    <source>
        <dbReference type="Proteomes" id="UP000030151"/>
    </source>
</evidence>
<dbReference type="PROSITE" id="PS00028">
    <property type="entry name" value="ZINC_FINGER_C2H2_1"/>
    <property type="match status" value="1"/>
</dbReference>
<organism evidence="3 4">
    <name type="scientific">Metarhizium robertsii</name>
    <dbReference type="NCBI Taxonomy" id="568076"/>
    <lineage>
        <taxon>Eukaryota</taxon>
        <taxon>Fungi</taxon>
        <taxon>Dikarya</taxon>
        <taxon>Ascomycota</taxon>
        <taxon>Pezizomycotina</taxon>
        <taxon>Sordariomycetes</taxon>
        <taxon>Hypocreomycetidae</taxon>
        <taxon>Hypocreales</taxon>
        <taxon>Clavicipitaceae</taxon>
        <taxon>Metarhizium</taxon>
    </lineage>
</organism>
<dbReference type="EMBL" id="JELW01000001">
    <property type="protein sequence ID" value="EXV06416.1"/>
    <property type="molecule type" value="Genomic_DNA"/>
</dbReference>
<feature type="domain" description="C2H2-type" evidence="2">
    <location>
        <begin position="185"/>
        <end position="208"/>
    </location>
</feature>
<dbReference type="InterPro" id="IPR013087">
    <property type="entry name" value="Znf_C2H2_type"/>
</dbReference>
<reference evidence="3 4" key="1">
    <citation type="submission" date="2014-02" db="EMBL/GenBank/DDBJ databases">
        <title>The genome sequence of the entomopathogenic fungus Metarhizium robertsii ARSEF 2575.</title>
        <authorList>
            <person name="Giuliano Garisto Donzelli B."/>
            <person name="Roe B.A."/>
            <person name="Macmil S.L."/>
            <person name="Krasnoff S.B."/>
            <person name="Gibson D.M."/>
        </authorList>
    </citation>
    <scope>NUCLEOTIDE SEQUENCE [LARGE SCALE GENOMIC DNA]</scope>
    <source>
        <strain evidence="3 4">ARSEF 2575</strain>
    </source>
</reference>
<feature type="compositionally biased region" description="Basic and acidic residues" evidence="1">
    <location>
        <begin position="283"/>
        <end position="295"/>
    </location>
</feature>
<gene>
    <name evidence="3" type="ORF">X797_001136</name>
</gene>
<sequence>MLNRGQQVRRARKAACRSRPPSLQAAPSLALQGPFEDATGHNVGHGYPPAIDSLYMTPDGLQLSPEDIQWSTDKGVPLTFLGIPPFLHGPQELYDGLHGHDKFDPRWPNRHSLPSKDLRSTVSLDAPSSTGSTLSPVQTEQGEVLIGPRSPSPSHLGREIGKEGADEHARDNAESELANYKKRVCIAPHCHLSFASDADLQTHVQAVHTHACSWAGCPQPSFATRKDLAWHVKVEHLLMCPVLECSDQPFQSRRELSSHIAVEHPGSGKDAVKEWKLPSSAADNRETSPKFHHNTESTPTKSAISVDSETKAAMENVMVARAKKKCQDRLWTIIEKKARKNADSQLINEGTPRAGHVPTDLVQARTTRTLETASFPLVFEHSILPFLAEFVPKWSGPRHVISCTKGRTAQHRRICIMTTAMLSRTRKIVIARHVADLLPDKYRRLVSFVFSVGQISRAARWARGLSRTHPDDILSARNPYHFSCPCMGDSVGIPGEELIEESTATLGPCLDVGGGSYWLVNFHPFLAAYQNLSMVKIEHPSPQDRGPCLAEGHDCLSDETDFKLGLLTVTSGLNLKTTRISHDPYWEDNEMEQPLVVTDWALVTSNRKSGGRANILRRFPSETQPIIMEPLIRSVCGGTSGISPGAAVVSSGRTSGYQRGTVCEMPAYVSAEENGTGKATREWFVEEPFSSCSSEDSWIRGGIGVEGDSGAAIVDAETNCLYGQLWGRNKYWGPGPRITFFTPAADIFDDIQEKCGLQRRPELPQARDEADRYAAYPSCRRCYDLKTYQDSRRSSRASLQSMINYRGEAEPDWTPNEHVSELATPRDCHRGGTGIEEIGSSFVNSASPMPPFEFLPDGESAGYYYPTTLVIDETRGIPGEPDFGDILEATALEQVPKRGSICLDQTPILTSGYDTGSRPKRKRIGK</sequence>
<proteinExistence type="predicted"/>
<name>A0A0A1V9R5_9HYPO</name>
<evidence type="ECO:0000259" key="2">
    <source>
        <dbReference type="PROSITE" id="PS00028"/>
    </source>
</evidence>
<dbReference type="eggNOG" id="ENOG502RA84">
    <property type="taxonomic scope" value="Eukaryota"/>
</dbReference>
<feature type="region of interest" description="Disordered" evidence="1">
    <location>
        <begin position="907"/>
        <end position="926"/>
    </location>
</feature>
<feature type="region of interest" description="Disordered" evidence="1">
    <location>
        <begin position="105"/>
        <end position="174"/>
    </location>
</feature>
<dbReference type="Proteomes" id="UP000030151">
    <property type="component" value="Unassembled WGS sequence"/>
</dbReference>
<protein>
    <recommendedName>
        <fullName evidence="2">C2H2-type domain-containing protein</fullName>
    </recommendedName>
</protein>
<dbReference type="OrthoDB" id="5242988at2759"/>
<feature type="compositionally biased region" description="Polar residues" evidence="1">
    <location>
        <begin position="120"/>
        <end position="141"/>
    </location>
</feature>
<accession>A0A0A1V9R5</accession>
<dbReference type="SMART" id="SM00355">
    <property type="entry name" value="ZnF_C2H2"/>
    <property type="match status" value="3"/>
</dbReference>
<dbReference type="HOGENOM" id="CLU_015981_0_0_1"/>
<feature type="region of interest" description="Disordered" evidence="1">
    <location>
        <begin position="1"/>
        <end position="29"/>
    </location>
</feature>
<comment type="caution">
    <text evidence="3">The sequence shown here is derived from an EMBL/GenBank/DDBJ whole genome shotgun (WGS) entry which is preliminary data.</text>
</comment>
<feature type="region of interest" description="Disordered" evidence="1">
    <location>
        <begin position="280"/>
        <end position="306"/>
    </location>
</feature>
<feature type="compositionally biased region" description="Basic and acidic residues" evidence="1">
    <location>
        <begin position="156"/>
        <end position="173"/>
    </location>
</feature>
<evidence type="ECO:0000256" key="1">
    <source>
        <dbReference type="SAM" id="MobiDB-lite"/>
    </source>
</evidence>
<feature type="compositionally biased region" description="Polar residues" evidence="1">
    <location>
        <begin position="296"/>
        <end position="306"/>
    </location>
</feature>